<feature type="domain" description="PKD/Chitinase" evidence="2">
    <location>
        <begin position="3419"/>
        <end position="3500"/>
    </location>
</feature>
<evidence type="ECO:0000313" key="4">
    <source>
        <dbReference type="Proteomes" id="UP000583266"/>
    </source>
</evidence>
<evidence type="ECO:0000313" key="3">
    <source>
        <dbReference type="EMBL" id="NML39122.1"/>
    </source>
</evidence>
<keyword evidence="4" id="KW-1185">Reference proteome</keyword>
<feature type="domain" description="PKD/Chitinase" evidence="2">
    <location>
        <begin position="2606"/>
        <end position="2701"/>
    </location>
</feature>
<feature type="domain" description="PKD/Chitinase" evidence="2">
    <location>
        <begin position="1634"/>
        <end position="1715"/>
    </location>
</feature>
<organism evidence="3 4">
    <name type="scientific">Chitinophaga fulva</name>
    <dbReference type="NCBI Taxonomy" id="2728842"/>
    <lineage>
        <taxon>Bacteria</taxon>
        <taxon>Pseudomonadati</taxon>
        <taxon>Bacteroidota</taxon>
        <taxon>Chitinophagia</taxon>
        <taxon>Chitinophagales</taxon>
        <taxon>Chitinophagaceae</taxon>
        <taxon>Chitinophaga</taxon>
    </lineage>
</organism>
<dbReference type="Proteomes" id="UP000583266">
    <property type="component" value="Unassembled WGS sequence"/>
</dbReference>
<dbReference type="Gene3D" id="2.60.40.10">
    <property type="entry name" value="Immunoglobulins"/>
    <property type="match status" value="8"/>
</dbReference>
<keyword evidence="1" id="KW-0732">Signal</keyword>
<dbReference type="InterPro" id="IPR013783">
    <property type="entry name" value="Ig-like_fold"/>
</dbReference>
<reference evidence="3 4" key="1">
    <citation type="submission" date="2020-04" db="EMBL/GenBank/DDBJ databases">
        <title>Chitinophaga sp. G-6-1-13 sp. nov., isolated from soil.</title>
        <authorList>
            <person name="Dahal R.H."/>
            <person name="Chaudhary D.K."/>
        </authorList>
    </citation>
    <scope>NUCLEOTIDE SEQUENCE [LARGE SCALE GENOMIC DNA]</scope>
    <source>
        <strain evidence="3 4">G-6-1-13</strain>
    </source>
</reference>
<dbReference type="SMART" id="SM00089">
    <property type="entry name" value="PKD"/>
    <property type="match status" value="10"/>
</dbReference>
<feature type="domain" description="PKD/Chitinase" evidence="2">
    <location>
        <begin position="3062"/>
        <end position="3143"/>
    </location>
</feature>
<dbReference type="InterPro" id="IPR035986">
    <property type="entry name" value="PKD_dom_sf"/>
</dbReference>
<comment type="caution">
    <text evidence="3">The sequence shown here is derived from an EMBL/GenBank/DDBJ whole genome shotgun (WGS) entry which is preliminary data.</text>
</comment>
<proteinExistence type="predicted"/>
<accession>A0A848GQ05</accession>
<sequence length="5533" mass="581333">MKRLLTFLFLLTGFVLPSHKTMAQSTAFINAPDSICAGSFATLNGLVWSGGFTTDHMDWSVSPALAPTDYQFLYTETGSGTDKWLNRKPLAAYPNVTAMTIRLKTVGEYTFTVKIYNSSGGYITATRKIKVKDCTITQCAGTISTMAGFKEDFGVFNSGAAPRKNTIIEGLYAANPSQTYKFASNTSNLADNDYIEYYHTQGKPEWVKAYDHTGNGDGTNTFGGMLVINSAIEKKAFYQRTITGLCPGSVYNFSAWFMNVNGMQVFDDICARATDAPKGYHYAGVTFILTNPTTGAELVRFNTNDVSMNLKIPEWQQYGGSFKIPPNLTSVKLTVLNNNFGGCGNDIAIDDIQFTYCSPDLFAYVDGLKDEKRTKDQICGGAPLSLTAYLEPITYFQDPVYQWQISTDGITYTDMADGPMNSGSVSGAKTPILNFTAGALKGDPLVSKLYYFRVGITERDNVSLGNCAAPSRPVEITILPQPQISVTGNEICNGQQAHLEVTGGYTSYIWKVDPLVTGTTLDVSPNVTTTYEVVGEKTYGDNKVCRDSNRAEIVVYQKPIVNVKLLTDPSICLGEQAKLEIQPENAKYAPITWAYNGAVIAGATGTTITHIPTTVTNPPVKNIYTVTVTNGKCVISDQTEVIVNSMPNPNAGTDIKLCTTSSFTLNGNQPPADQTGMWSFKNGDDQGATLTNPTAYNATVTNLGVGKSVTLVWTVTNKNLSKCAASDEVVLTNMPVPVSAATVDITQCGTNKTFTISGTPPQAWETGSWSGPAGVTFGNATLPNTTATLTGAATTQDVTVTWTLSNGKCANGTSKVNLHLRPAPKVTATAPAVCQTSNQFKINFSALTGTVTKYTVKQGVTGNPLTTFPDQSGTWPATGSVITVALPANTAPGTYDFILTIQNDDNLGCTYDATFKLRVDAQPDATISGPSDICLGTSISLSVAASNSTYTKSWTIDGVTQPGSTQTLNHTPTPAGTHTYGVTITNLTCSDTKTKTVEVRAIPVADPGTVNPQCDKGDFTLNAPALPVDQEGVWTIVAPANGAVITDPTNPKTTVTGLQAGTSVVLTWTVNNKYNTTCKASSNITLKNTESLTTSQAGSDIIQCGNNKFQLHANQPKPTETGTWSGTGVTFSNATDPNAVATLATGTPQTVTVTWTISNGVCTNSTSSIKLILNAAPTVTVAAVPAVCNADGSFDLVLSNPTGNITKYSIKAAATNALPAFTDIVDAPWTGAGTIKVLYPAATAAGTYDFVLTVQDGSNLGCVFTKNFSVKIDGKPTVKITANPDEICEGQATTLSIDNSNTGYTIKWTLDGTAIPAANNKVSFSHTPTKVGDNVYAVTVTNGACTVTDNVTVKVRSMPTADAGVPEIKQCDTKDFNIEGNQPLADQKGVWTFNGANLGAQITDPNNYKTTVTGVPAGKSVTLVWTVTNNFKASCTASDQVILTNTEALTVSNAGTDITQCGNNVFQLHANQPKPTETGTWSGTGVTFSNATDPNAVATLATGTPQTVTVTWTISNGVCTNSTSSIKLILNAAPTVTVAAVPAVCNADGSFDLVLSNPTGNITKYSIKAAATNALPAFTDIVDAPWTGAGTIKVLYPAATAAGTYDFVLTIQDGNNLGCVFTKNFSVKVDGKPTVKITANPDEICEGQATTLSIDNSNTGYTIKWTLDGTAIPAANNKVSFSHTPTKVGDNVYAVTVTNGACTVTDNVTVKVRSMPTADAGVPEIKQCDTKDFNIEGNQPLADQKGVWTFNGANLGAQITDPNNYKTTVTGVPAGKSVTLVWTVTNNFKASCTASDQVILTNTEALTVSNAGTDITQCGNNKFQLHANQPKPTETGTWSGTGVTFSNATDPNAVATLATSTPQTVTVTWTISNGVCTNSTSSIKLILNAAPTVTVAAVPAVCNADGFFNLVLSNPTGNITKYSIKAAATNALPAFTDIVDAPWTGAGTIKVLYPAATAAGTYDFVLTVQDGNNLGCVFTKNFSVKVDGKPTVKITANPDEICEGQATTLSIDNSNTGYTIKWTLDGTAIPAANNKVSFSHTPTKVGDNVYAVTVTNGACTVTDNVTVKVRSMPTADAGKPEIKQCDTKDFNIEGNQPLADQKGVWTFNGANLGALITDPNNYKTTVTGVPAGKSVTLVWTVTNNFKASCTASDQVILTNTEALTVSNAGTDITQCGNNKFQLHANQPKPTETGTWSGTGVTFSNATDPNAVATLATSTPQTVTVTWTISNGVCTNSTSSIKLILNAAPTVDAAAVADVCNADGSFNLVLSNPTGTITKYSIKAVAPNALPSFTDIVDAPWTGAGTIKVLYPATTAAGTYNFVLTVQDANNAGCVFTKNFSVKIDGKPTVKITANPDEICEGQATTLSIDNSNTGYAIKWTLDGTALPAADGKVSFSHTPTKVGDNVYAVTVTNGACTVTDNVTVKVRSMPTADAGKPEIKQCDTKDFNIEGNQPLADQKGVWTFNGANLGALITDPNNYKTTVTGVPAGKSVTLVWTVTNNFKASCTASDQIILTNTEALTVSNAGTDITQCGNNVFQLHANQPKPTETGTWSGTGVTFSNATDPNAVATLATSTPQTVTVTWTISNGVCTNSTSSIKLILNAAPTVDVAAVADVCNADGSFNLVLSNPTGTITKYSIKAVAPNALPSFTDIVDAPWTGAGTIKVTYPATTAAGTYNFVLTVQDANNAGCVFTKNFSVKIDGKPTVKITANPDEICEGQATTLSIDNSNTGYTIKWTLDGTALPAADGKVSFSHTPTKVGDNVYAVTVTNGACTVTDNVTVKVRSMPTADAGKPEIKQCDTKDFNIEGNQPLADQKGVWTFNGANLGALITDPNNYKTTVTGVPAGKSVTLVWTVTNNFKASCTASDQIILTNTEALTVSNAGTDITQCGNNVFQLHANQPKPTETGTWSGTGVTFSNANDPDAVATLATSTPQTVTVTWTISNGVCTNSTSSIKLILNAAPTVDAAAVADVCNADGSFNLVLSNPTGTITKYSIKAVAPNALPSFTDIVDAPWTGAGTIKVLYPATTAAGTYNFVLTVQDANNAGCVFTKNFSVKIDGKPTVKITANPDEICEGQATTLSIDNSNTGYAIKWTLDGTALPAADGKVSFSHTPTKVGDNVYAVTVTNGACTVTDNVTVKVRSMPTADAGKPEIKQCDTKDFNIEGNQPLADQKGVWTFNGANLGAQITDPNNYKTTVTGVPAGKSVTLVWTVTNNFKASCTASDQIILTNTEALTVSNAGTDITQCGNNVFQLHANQPKPTETGTWSGTGVTFSNANDPDAVATLATSTPQTVTVTWTISNGVCTNSTSSIKLILNAAPTVDAAAVADVCNADGSFNLVLSNPTGTITKYSIKAVAPNALPSFTDIVDAPWTGAGTIKVTYPATTAAGTYNFVLTVQDANNAGCVFTKNFSVKIDGKPTVKITANPDEICEGQATTLSIDNSNTGYTIKWTLDGTALPAADGKVSFSHTPTKVGDNVYAVTVTNGACTVTDNVTVKVRSMPTADAGVPEIKQCDTKDFNIEGNQPLADQKGVWTFNGANLGAQITDPNNYKTTVTGVPAGKSVTLVWTVTNNFKASCTASDQIILTNTEALTVSNAGTDITQCGNNVFQLHANQPKPTETGTWSGTGVTFSNATDPNAVATLATSTPQTVTVTWTISNGVCTNSTSSIKLILNAAPTVDAAAVADVCNADGSFNLVLSNPTGTITKYSIKAVAPNALPSFTDIVDAPWTGAGTIKVTYPATTAAGTYNFVLTVQDANNAGCVFTKNFSVKIMQPSTPPTGISVNAAEICDKGDVVLTIQGGSLGTDENGATNATWKWYINGCPGTAGSTAVTPDAVSADGRTVTFKNVSTTTTWFVRAESTGACGNTACASAKVIVYELPAKANAGEDKTFCNVKTDLKLEGNDPKAAGATGMWTTNNPKAIIRNPNQPVTDVYLPIGETATFTWTITNGVCAVTSDDVVLTNYETPVTANAGADQEHCDDENFTLDGNAPTQFGASGTWTASTATGVTINQPTNAKTTVTVKAGTTVTFTWTITNGTCAATSDDVVVTNYATAADANAGPDQEACNQASDFVMKANAPSVPTATGLWKDVSRIPGRAVIKQPTNPLTAVTVPVGDTVVLEWTITNGVCKTTSSRVTIINYKAAAVAYAGADQEKCNTNADFVMDANQPGSSSATGTWTDISRVPGRATIYEPNNPATKVKVPVGDTVILKWTIANGKCASSSSQVTLINYAKALDANAGPDQEACNQLTDFTLAADAPSVPSATGFWSIIKGTAVIRSINSPVSKVKVNPGDTVTLRWTITNGVCSSTWDDVTLINYLTPVAANAGPDQEHCNDATFTMNASDPGVPGAKGVWVVTSSNASLIGISNATDRKATITVPAGETAQLTWVVSNGKCPATSSSVTLINRKPILGNTIQADQTVCITETPTAIRGNILSGGNGTYTYVWQQSTAGAAGPFTNIPGATSDTYQPGLQSADIWYRRLVSSGACINNISNVVKITVVNKAPIVVSQPAAITTECVQGKDYTTLFGKPVFSHAPYDDVSLNVTYNDVTVVTSPCLTTITRTWTATDRCGLFVTASQTITVVDTKAPVFITPAPANITVDCDKVPAKVDLIAKDDCTGNITIPVVEVRKDIPGACGNNYQLIRTWTAKDACNTGVTLTQIITVKDMTAPVFTMQPPADATVDCDKVPAGINLTATDNCTPGIITVSSRDSVVRKPGMCNSNYTIFRKWTALDECGNGSTVQQIIRVQDTTRPVFSMPAPKDTVVDCDKVPAWPVITATDNCSGNIQVLTSSKTQRTPGACAGNYLEIRTWTATDDCGNKATMQQTIRVQDTTKPVFTVLPPRDTTVNCDAIPAPVTNVTATDNCSTNGNGLTVTRQTITETIPGACGNNYRIIRTWTAKDACGNIATMKQVVTVQDTTRPVIMPAPADVTVYCQDPIPAPVTLTATDNCDPAFPKKAVYSEDPFVKDICNGYTIVRRWSITDACGNKANDVIQRIIIKPCPKPQLNATLPANCSDNPRVALQPVGNVNLPTFTLVAVTPANAVTGLPLTQRSNQFNLNGATSASFIMTDGKTGCSSDTMTYQLKYIQKPVVNLGKDTTICGGNSLVLDAGASNFAYTIKWSTGETTQRIKITQAGTYWVNVSNDQCITSDTIKVGLIPTPLVSIPDTTICRGQSVKLDAYVDGATYLWSNGATTSSILVSTQEQFWVKVMKSACITIDTVKVSVNPPPDITLSRDTAICPDQSIMLTVTSNGGRIKWQTGETSNSIIVNKPGGYWVAVSRDNCVVKDTVNVRMKPGIQVDLGPDRNICPDGTVTFNGTNTDAISYLWNDGDTNPVKQVSQAGKYKLAVMDRFCQRVYLDSVNVNITGVPKINLGNDTVMCIGETLTLRAEGNGITSVRWDNGSTSPTLQVTNGGTYTVTVFNDCGSATDDIRVNFTQCEPKPQFPNAFSPNGDGRNDVFRPIVRGPMFDYELRIFNRWGELIFISSDSHKGWDGKFKGSPVDIGTYVWWLTYKKVAGGASNVIKGEVTVVR</sequence>
<feature type="domain" description="PKD/Chitinase" evidence="2">
    <location>
        <begin position="5370"/>
        <end position="5440"/>
    </location>
</feature>
<evidence type="ECO:0000256" key="1">
    <source>
        <dbReference type="SAM" id="SignalP"/>
    </source>
</evidence>
<feature type="chain" id="PRO_5032286858" evidence="1">
    <location>
        <begin position="24"/>
        <end position="5533"/>
    </location>
</feature>
<feature type="domain" description="PKD/Chitinase" evidence="2">
    <location>
        <begin position="1277"/>
        <end position="1358"/>
    </location>
</feature>
<evidence type="ECO:0000259" key="2">
    <source>
        <dbReference type="SMART" id="SM00089"/>
    </source>
</evidence>
<feature type="domain" description="PKD/Chitinase" evidence="2">
    <location>
        <begin position="2348"/>
        <end position="2429"/>
    </location>
</feature>
<dbReference type="RefSeq" id="WP_169226232.1">
    <property type="nucleotide sequence ID" value="NZ_JABBGC010000002.1"/>
</dbReference>
<protein>
    <submittedName>
        <fullName evidence="3">Gliding motility-associated C-terminal domain-containing protein</fullName>
    </submittedName>
</protein>
<name>A0A848GQ05_9BACT</name>
<feature type="signal peptide" evidence="1">
    <location>
        <begin position="1"/>
        <end position="23"/>
    </location>
</feature>
<dbReference type="InterPro" id="IPR026341">
    <property type="entry name" value="T9SS_type_B"/>
</dbReference>
<dbReference type="EMBL" id="JABBGC010000002">
    <property type="protein sequence ID" value="NML39122.1"/>
    <property type="molecule type" value="Genomic_DNA"/>
</dbReference>
<feature type="domain" description="PKD/Chitinase" evidence="2">
    <location>
        <begin position="2705"/>
        <end position="2786"/>
    </location>
</feature>
<dbReference type="NCBIfam" id="TIGR04131">
    <property type="entry name" value="Bac_Flav_CTERM"/>
    <property type="match status" value="1"/>
</dbReference>
<feature type="domain" description="PKD/Chitinase" evidence="2">
    <location>
        <begin position="918"/>
        <end position="1002"/>
    </location>
</feature>
<feature type="domain" description="PKD/Chitinase" evidence="2">
    <location>
        <begin position="1991"/>
        <end position="2072"/>
    </location>
</feature>
<gene>
    <name evidence="3" type="ORF">HHL17_18110</name>
</gene>
<dbReference type="Pfam" id="PF13585">
    <property type="entry name" value="CHU_C"/>
    <property type="match status" value="1"/>
</dbReference>
<dbReference type="InterPro" id="IPR022409">
    <property type="entry name" value="PKD/Chitinase_dom"/>
</dbReference>
<dbReference type="SUPFAM" id="SSF49299">
    <property type="entry name" value="PKD domain"/>
    <property type="match status" value="1"/>
</dbReference>